<feature type="non-terminal residue" evidence="1">
    <location>
        <position position="16"/>
    </location>
</feature>
<protein>
    <submittedName>
        <fullName evidence="1">Uncharacterized protein</fullName>
    </submittedName>
</protein>
<evidence type="ECO:0000313" key="1">
    <source>
        <dbReference type="EMBL" id="CAF4485490.1"/>
    </source>
</evidence>
<dbReference type="AlphaFoldDB" id="A0A820UMF3"/>
<proteinExistence type="predicted"/>
<dbReference type="EMBL" id="CAJOBG010051173">
    <property type="protein sequence ID" value="CAF4485490.1"/>
    <property type="molecule type" value="Genomic_DNA"/>
</dbReference>
<gene>
    <name evidence="1" type="ORF">OVN521_LOCUS39889</name>
</gene>
<reference evidence="1" key="1">
    <citation type="submission" date="2021-02" db="EMBL/GenBank/DDBJ databases">
        <authorList>
            <person name="Nowell W R."/>
        </authorList>
    </citation>
    <scope>NUCLEOTIDE SEQUENCE</scope>
</reference>
<dbReference type="Proteomes" id="UP000663866">
    <property type="component" value="Unassembled WGS sequence"/>
</dbReference>
<keyword evidence="2" id="KW-1185">Reference proteome</keyword>
<name>A0A820UMF3_9BILA</name>
<sequence length="16" mass="1769">MLAPLPKLETNKAVFP</sequence>
<comment type="caution">
    <text evidence="1">The sequence shown here is derived from an EMBL/GenBank/DDBJ whole genome shotgun (WGS) entry which is preliminary data.</text>
</comment>
<organism evidence="1 2">
    <name type="scientific">Rotaria magnacalcarata</name>
    <dbReference type="NCBI Taxonomy" id="392030"/>
    <lineage>
        <taxon>Eukaryota</taxon>
        <taxon>Metazoa</taxon>
        <taxon>Spiralia</taxon>
        <taxon>Gnathifera</taxon>
        <taxon>Rotifera</taxon>
        <taxon>Eurotatoria</taxon>
        <taxon>Bdelloidea</taxon>
        <taxon>Philodinida</taxon>
        <taxon>Philodinidae</taxon>
        <taxon>Rotaria</taxon>
    </lineage>
</organism>
<evidence type="ECO:0000313" key="2">
    <source>
        <dbReference type="Proteomes" id="UP000663866"/>
    </source>
</evidence>
<accession>A0A820UMF3</accession>